<sequence>MTSNWGVAGIMLLIFAVYMFAFDKYSYFDIKELNREIDVLQQQCDNLRVKIAADSAIITGLEDDEYLERYAREHFRMKKEGETMYIINSALNNLDNF</sequence>
<dbReference type="AlphaFoldDB" id="A0A060REG6"/>
<proteinExistence type="predicted"/>
<accession>A0A060REG6</accession>
<evidence type="ECO:0000313" key="2">
    <source>
        <dbReference type="EMBL" id="CDN33068.1"/>
    </source>
</evidence>
<gene>
    <name evidence="2" type="ORF">BN938_3006</name>
</gene>
<dbReference type="Pfam" id="PF04977">
    <property type="entry name" value="DivIC"/>
    <property type="match status" value="1"/>
</dbReference>
<dbReference type="KEGG" id="rbc:BN938_3006"/>
<dbReference type="STRING" id="1433126.BN938_3006"/>
<keyword evidence="2" id="KW-0132">Cell division</keyword>
<feature type="transmembrane region" description="Helical" evidence="1">
    <location>
        <begin position="6"/>
        <end position="22"/>
    </location>
</feature>
<organism evidence="2 3">
    <name type="scientific">Mucinivorans hirudinis</name>
    <dbReference type="NCBI Taxonomy" id="1433126"/>
    <lineage>
        <taxon>Bacteria</taxon>
        <taxon>Pseudomonadati</taxon>
        <taxon>Bacteroidota</taxon>
        <taxon>Bacteroidia</taxon>
        <taxon>Bacteroidales</taxon>
        <taxon>Rikenellaceae</taxon>
        <taxon>Mucinivorans</taxon>
    </lineage>
</organism>
<keyword evidence="1" id="KW-1133">Transmembrane helix</keyword>
<evidence type="ECO:0000313" key="3">
    <source>
        <dbReference type="Proteomes" id="UP000027616"/>
    </source>
</evidence>
<keyword evidence="2" id="KW-0131">Cell cycle</keyword>
<dbReference type="GO" id="GO:0051301">
    <property type="term" value="P:cell division"/>
    <property type="evidence" value="ECO:0007669"/>
    <property type="project" value="UniProtKB-KW"/>
</dbReference>
<name>A0A060REG6_9BACT</name>
<evidence type="ECO:0000256" key="1">
    <source>
        <dbReference type="SAM" id="Phobius"/>
    </source>
</evidence>
<dbReference type="InterPro" id="IPR007060">
    <property type="entry name" value="FtsL/DivIC"/>
</dbReference>
<dbReference type="EMBL" id="HG934468">
    <property type="protein sequence ID" value="CDN33068.1"/>
    <property type="molecule type" value="Genomic_DNA"/>
</dbReference>
<dbReference type="HOGENOM" id="CLU_148655_4_2_10"/>
<keyword evidence="1" id="KW-0472">Membrane</keyword>
<protein>
    <submittedName>
        <fullName evidence="2">Cell division protein DivIC/FtsB</fullName>
    </submittedName>
</protein>
<dbReference type="Proteomes" id="UP000027616">
    <property type="component" value="Chromosome I"/>
</dbReference>
<keyword evidence="1" id="KW-0812">Transmembrane</keyword>
<keyword evidence="3" id="KW-1185">Reference proteome</keyword>
<reference evidence="2 3" key="1">
    <citation type="journal article" date="2015" name="Genome Announc.">
        <title>Complete Genome Sequence of the Novel Leech Symbiont Mucinivorans hirudinis M3T.</title>
        <authorList>
            <person name="Nelson M.C."/>
            <person name="Bomar L."/>
            <person name="Graf J."/>
        </authorList>
    </citation>
    <scope>NUCLEOTIDE SEQUENCE [LARGE SCALE GENOMIC DNA]</scope>
    <source>
        <strain evidence="3">M3</strain>
    </source>
</reference>
<dbReference type="eggNOG" id="COG2919">
    <property type="taxonomic scope" value="Bacteria"/>
</dbReference>